<accession>X1ALL9</accession>
<proteinExistence type="predicted"/>
<organism evidence="1">
    <name type="scientific">marine sediment metagenome</name>
    <dbReference type="NCBI Taxonomy" id="412755"/>
    <lineage>
        <taxon>unclassified sequences</taxon>
        <taxon>metagenomes</taxon>
        <taxon>ecological metagenomes</taxon>
    </lineage>
</organism>
<evidence type="ECO:0000313" key="1">
    <source>
        <dbReference type="EMBL" id="GAG83530.1"/>
    </source>
</evidence>
<feature type="non-terminal residue" evidence="1">
    <location>
        <position position="31"/>
    </location>
</feature>
<gene>
    <name evidence="1" type="ORF">S01H4_33933</name>
</gene>
<dbReference type="EMBL" id="BART01017911">
    <property type="protein sequence ID" value="GAG83530.1"/>
    <property type="molecule type" value="Genomic_DNA"/>
</dbReference>
<sequence length="31" mass="3647">MRAVRGEAVYVALPPFIGRREKLEKEKCIMR</sequence>
<reference evidence="1" key="1">
    <citation type="journal article" date="2014" name="Front. Microbiol.">
        <title>High frequency of phylogenetically diverse reductive dehalogenase-homologous genes in deep subseafloor sedimentary metagenomes.</title>
        <authorList>
            <person name="Kawai M."/>
            <person name="Futagami T."/>
            <person name="Toyoda A."/>
            <person name="Takaki Y."/>
            <person name="Nishi S."/>
            <person name="Hori S."/>
            <person name="Arai W."/>
            <person name="Tsubouchi T."/>
            <person name="Morono Y."/>
            <person name="Uchiyama I."/>
            <person name="Ito T."/>
            <person name="Fujiyama A."/>
            <person name="Inagaki F."/>
            <person name="Takami H."/>
        </authorList>
    </citation>
    <scope>NUCLEOTIDE SEQUENCE</scope>
    <source>
        <strain evidence="1">Expedition CK06-06</strain>
    </source>
</reference>
<dbReference type="AlphaFoldDB" id="X1ALL9"/>
<comment type="caution">
    <text evidence="1">The sequence shown here is derived from an EMBL/GenBank/DDBJ whole genome shotgun (WGS) entry which is preliminary data.</text>
</comment>
<name>X1ALL9_9ZZZZ</name>
<protein>
    <submittedName>
        <fullName evidence="1">Uncharacterized protein</fullName>
    </submittedName>
</protein>